<dbReference type="EMBL" id="JACVVK020000344">
    <property type="protein sequence ID" value="KAK7477630.1"/>
    <property type="molecule type" value="Genomic_DNA"/>
</dbReference>
<protein>
    <submittedName>
        <fullName evidence="1">Uncharacterized protein</fullName>
    </submittedName>
</protein>
<name>A0ABD0JSH3_9CAEN</name>
<evidence type="ECO:0000313" key="1">
    <source>
        <dbReference type="EMBL" id="KAK7477630.1"/>
    </source>
</evidence>
<gene>
    <name evidence="1" type="ORF">BaRGS_00031108</name>
</gene>
<evidence type="ECO:0000313" key="2">
    <source>
        <dbReference type="Proteomes" id="UP001519460"/>
    </source>
</evidence>
<dbReference type="Proteomes" id="UP001519460">
    <property type="component" value="Unassembled WGS sequence"/>
</dbReference>
<reference evidence="1 2" key="1">
    <citation type="journal article" date="2023" name="Sci. Data">
        <title>Genome assembly of the Korean intertidal mud-creeper Batillaria attramentaria.</title>
        <authorList>
            <person name="Patra A.K."/>
            <person name="Ho P.T."/>
            <person name="Jun S."/>
            <person name="Lee S.J."/>
            <person name="Kim Y."/>
            <person name="Won Y.J."/>
        </authorList>
    </citation>
    <scope>NUCLEOTIDE SEQUENCE [LARGE SCALE GENOMIC DNA]</scope>
    <source>
        <strain evidence="1">Wonlab-2016</strain>
    </source>
</reference>
<keyword evidence="2" id="KW-1185">Reference proteome</keyword>
<organism evidence="1 2">
    <name type="scientific">Batillaria attramentaria</name>
    <dbReference type="NCBI Taxonomy" id="370345"/>
    <lineage>
        <taxon>Eukaryota</taxon>
        <taxon>Metazoa</taxon>
        <taxon>Spiralia</taxon>
        <taxon>Lophotrochozoa</taxon>
        <taxon>Mollusca</taxon>
        <taxon>Gastropoda</taxon>
        <taxon>Caenogastropoda</taxon>
        <taxon>Sorbeoconcha</taxon>
        <taxon>Cerithioidea</taxon>
        <taxon>Batillariidae</taxon>
        <taxon>Batillaria</taxon>
    </lineage>
</organism>
<comment type="caution">
    <text evidence="1">The sequence shown here is derived from an EMBL/GenBank/DDBJ whole genome shotgun (WGS) entry which is preliminary data.</text>
</comment>
<dbReference type="AlphaFoldDB" id="A0ABD0JSH3"/>
<accession>A0ABD0JSH3</accession>
<sequence>MIKTQPQPAKPLLPDWAEMKFNPTSSRREFTHTKQKLTLFYKTTAAWKIRHLADMRKSGFGWNLIYKRPYVPVRGGQVSSHAMERICQVRVVDMLHFRSSFPLLVIACRTVH</sequence>
<proteinExistence type="predicted"/>